<comment type="caution">
    <text evidence="7">The sequence shown here is derived from an EMBL/GenBank/DDBJ whole genome shotgun (WGS) entry which is preliminary data.</text>
</comment>
<dbReference type="InterPro" id="IPR015867">
    <property type="entry name" value="N-reg_PII/ATP_PRibTrfase_C"/>
</dbReference>
<organism evidence="7">
    <name type="scientific">Ignavibacterium album</name>
    <dbReference type="NCBI Taxonomy" id="591197"/>
    <lineage>
        <taxon>Bacteria</taxon>
        <taxon>Pseudomonadati</taxon>
        <taxon>Ignavibacteriota</taxon>
        <taxon>Ignavibacteria</taxon>
        <taxon>Ignavibacteriales</taxon>
        <taxon>Ignavibacteriaceae</taxon>
        <taxon>Ignavibacterium</taxon>
    </lineage>
</organism>
<feature type="binding site" evidence="6">
    <location>
        <position position="64"/>
    </location>
    <ligand>
        <name>a divalent metal cation</name>
        <dbReference type="ChEBI" id="CHEBI:60240"/>
        <label>2</label>
    </ligand>
</feature>
<evidence type="ECO:0000256" key="3">
    <source>
        <dbReference type="ARBA" id="ARBA00022112"/>
    </source>
</evidence>
<gene>
    <name evidence="7" type="ORF">ENS31_00865</name>
</gene>
<name>A0A7V3E5S9_9BACT</name>
<dbReference type="InterPro" id="IPR017221">
    <property type="entry name" value="DUF34/NIF3_bac"/>
</dbReference>
<dbReference type="PANTHER" id="PTHR13799:SF14">
    <property type="entry name" value="GTP CYCLOHYDROLASE 1 TYPE 2 HOMOLOG"/>
    <property type="match status" value="1"/>
</dbReference>
<evidence type="ECO:0000256" key="6">
    <source>
        <dbReference type="PIRSR" id="PIRSR602678-1"/>
    </source>
</evidence>
<proteinExistence type="inferred from homology"/>
<dbReference type="AlphaFoldDB" id="A0A7V3E5S9"/>
<keyword evidence="4 5" id="KW-0479">Metal-binding</keyword>
<feature type="binding site" evidence="6">
    <location>
        <position position="331"/>
    </location>
    <ligand>
        <name>a divalent metal cation</name>
        <dbReference type="ChEBI" id="CHEBI:60240"/>
        <label>1</label>
    </ligand>
</feature>
<dbReference type="GO" id="GO:0046872">
    <property type="term" value="F:metal ion binding"/>
    <property type="evidence" value="ECO:0007669"/>
    <property type="project" value="UniProtKB-UniRule"/>
</dbReference>
<dbReference type="FunFam" id="3.40.1390.30:FF:000001">
    <property type="entry name" value="GTP cyclohydrolase 1 type 2"/>
    <property type="match status" value="1"/>
</dbReference>
<evidence type="ECO:0000256" key="2">
    <source>
        <dbReference type="ARBA" id="ARBA00011643"/>
    </source>
</evidence>
<evidence type="ECO:0000256" key="4">
    <source>
        <dbReference type="ARBA" id="ARBA00022723"/>
    </source>
</evidence>
<feature type="binding site" evidence="6">
    <location>
        <position position="327"/>
    </location>
    <ligand>
        <name>a divalent metal cation</name>
        <dbReference type="ChEBI" id="CHEBI:60240"/>
        <label>1</label>
    </ligand>
</feature>
<dbReference type="InterPro" id="IPR036069">
    <property type="entry name" value="DUF34/NIF3_sf"/>
</dbReference>
<dbReference type="Gene3D" id="3.40.1390.30">
    <property type="entry name" value="NIF3 (NGG1p interacting factor 3)-like"/>
    <property type="match status" value="2"/>
</dbReference>
<dbReference type="EMBL" id="DSUJ01000002">
    <property type="protein sequence ID" value="HFI90061.1"/>
    <property type="molecule type" value="Genomic_DNA"/>
</dbReference>
<accession>A0A7V3E5S9</accession>
<evidence type="ECO:0000313" key="7">
    <source>
        <dbReference type="EMBL" id="HFI90061.1"/>
    </source>
</evidence>
<protein>
    <recommendedName>
        <fullName evidence="3 5">GTP cyclohydrolase 1 type 2 homolog</fullName>
    </recommendedName>
</protein>
<comment type="subunit">
    <text evidence="2">Homohexamer.</text>
</comment>
<dbReference type="GO" id="GO:0005737">
    <property type="term" value="C:cytoplasm"/>
    <property type="evidence" value="ECO:0007669"/>
    <property type="project" value="TreeGrafter"/>
</dbReference>
<dbReference type="InterPro" id="IPR002678">
    <property type="entry name" value="DUF34/NIF3"/>
</dbReference>
<evidence type="ECO:0000256" key="1">
    <source>
        <dbReference type="ARBA" id="ARBA00006964"/>
    </source>
</evidence>
<dbReference type="SUPFAM" id="SSF102705">
    <property type="entry name" value="NIF3 (NGG1p interacting factor 3)-like"/>
    <property type="match status" value="1"/>
</dbReference>
<comment type="similarity">
    <text evidence="1 5">Belongs to the GTP cyclohydrolase I type 2/NIF3 family.</text>
</comment>
<dbReference type="Gene3D" id="3.30.70.120">
    <property type="match status" value="1"/>
</dbReference>
<feature type="binding site" evidence="6">
    <location>
        <position position="103"/>
    </location>
    <ligand>
        <name>a divalent metal cation</name>
        <dbReference type="ChEBI" id="CHEBI:60240"/>
        <label>1</label>
    </ligand>
</feature>
<feature type="binding site" evidence="6">
    <location>
        <position position="65"/>
    </location>
    <ligand>
        <name>a divalent metal cation</name>
        <dbReference type="ChEBI" id="CHEBI:60240"/>
        <label>1</label>
    </ligand>
</feature>
<dbReference type="PIRSF" id="PIRSF037489">
    <property type="entry name" value="UCP037489_NIF3_YqfO"/>
    <property type="match status" value="1"/>
</dbReference>
<dbReference type="NCBIfam" id="TIGR00486">
    <property type="entry name" value="YbgI_SA1388"/>
    <property type="match status" value="1"/>
</dbReference>
<dbReference type="PANTHER" id="PTHR13799">
    <property type="entry name" value="NGG1 INTERACTING FACTOR 3"/>
    <property type="match status" value="1"/>
</dbReference>
<sequence length="368" mass="41394">MTIENITKYIESWAPKGIAWERDNVGLEVGASQQELKNILLCLDVNKEVVEDAIKKKCNLIISHHPLLFNPIKKISSGDKTSDIIFSLIKNDISLYSAHTNLDFTKDGVSFQLAKKLKLKSIKFLKYISENLTKLVVFVPVGYTEKVAEAIHNSGGGIIGEYTNCSFRLIGKGTFRGSEKSNPAIGQKGKLEFVDEVRLEILVNNFDLPAIISAMKKAHPYEEVAFDIYPLLNENVNFGMGAIGMLEKDLTQKEFLEYVSKNLGIKNFRYTFGKNKKIRTVAVCGGSGSDLISIAIQNNADAFITADIKYHTFQDAEERILLIDAGHYETEIFILDEIQRRLNHFLTNSKTEIYKYSGLTNPISFFNN</sequence>
<dbReference type="Pfam" id="PF01784">
    <property type="entry name" value="DUF34_NIF3"/>
    <property type="match status" value="1"/>
</dbReference>
<reference evidence="7" key="1">
    <citation type="journal article" date="2020" name="mSystems">
        <title>Genome- and Community-Level Interaction Insights into Carbon Utilization and Element Cycling Functions of Hydrothermarchaeota in Hydrothermal Sediment.</title>
        <authorList>
            <person name="Zhou Z."/>
            <person name="Liu Y."/>
            <person name="Xu W."/>
            <person name="Pan J."/>
            <person name="Luo Z.H."/>
            <person name="Li M."/>
        </authorList>
    </citation>
    <scope>NUCLEOTIDE SEQUENCE [LARGE SCALE GENOMIC DNA]</scope>
    <source>
        <strain evidence="7">SpSt-479</strain>
    </source>
</reference>
<evidence type="ECO:0000256" key="5">
    <source>
        <dbReference type="PIRNR" id="PIRNR037489"/>
    </source>
</evidence>